<evidence type="ECO:0000256" key="1">
    <source>
        <dbReference type="SAM" id="MobiDB-lite"/>
    </source>
</evidence>
<sequence length="326" mass="36898">MSNVQLQAISRLRVPLPILLVLLFLTRIVHEVAGPGLKMPPRLSRPLPSPAPSPSTYSIQFVVYATVTNVGAQIPVEKISSIKQNAMAQTFHRRSHRHSHRVKKRRRQNAAGDNRTARLVAELLEDLKQPKKQHQESDMNQFKHSLEMNSTGIGTDIITWQLFSQCSRAFVRIRTDDGKVDARGGTDEADEECQTLFSPELVAGERGARGLIRLAHVHSGRLLCLGRRRGLTARKRNSRTIRDPLCWLREDLTPSGYTSISATRPIGFSRAGRPLTHTARLSYESGRCFQFTKLISRRRMLHQWPRYGMNSFLCWASSSKLSDNEV</sequence>
<reference evidence="3" key="1">
    <citation type="submission" date="2022-11" db="UniProtKB">
        <authorList>
            <consortium name="WormBaseParasite"/>
        </authorList>
    </citation>
    <scope>IDENTIFICATION</scope>
</reference>
<proteinExistence type="predicted"/>
<keyword evidence="2" id="KW-1185">Reference proteome</keyword>
<protein>
    <submittedName>
        <fullName evidence="3">Uncharacterized protein</fullName>
    </submittedName>
</protein>
<dbReference type="SUPFAM" id="SSF50353">
    <property type="entry name" value="Cytokine"/>
    <property type="match status" value="1"/>
</dbReference>
<feature type="compositionally biased region" description="Basic residues" evidence="1">
    <location>
        <begin position="91"/>
        <end position="108"/>
    </location>
</feature>
<dbReference type="Gene3D" id="2.80.10.50">
    <property type="match status" value="1"/>
</dbReference>
<dbReference type="WBParaSite" id="Gr19_v10_g10751.t1">
    <property type="protein sequence ID" value="Gr19_v10_g10751.t1"/>
    <property type="gene ID" value="Gr19_v10_g10751"/>
</dbReference>
<accession>A0A914GVE5</accession>
<evidence type="ECO:0000313" key="3">
    <source>
        <dbReference type="WBParaSite" id="Gr19_v10_g10751.t1"/>
    </source>
</evidence>
<evidence type="ECO:0000313" key="2">
    <source>
        <dbReference type="Proteomes" id="UP000887572"/>
    </source>
</evidence>
<dbReference type="AlphaFoldDB" id="A0A914GVE5"/>
<organism evidence="2 3">
    <name type="scientific">Globodera rostochiensis</name>
    <name type="common">Golden nematode worm</name>
    <name type="synonym">Heterodera rostochiensis</name>
    <dbReference type="NCBI Taxonomy" id="31243"/>
    <lineage>
        <taxon>Eukaryota</taxon>
        <taxon>Metazoa</taxon>
        <taxon>Ecdysozoa</taxon>
        <taxon>Nematoda</taxon>
        <taxon>Chromadorea</taxon>
        <taxon>Rhabditida</taxon>
        <taxon>Tylenchina</taxon>
        <taxon>Tylenchomorpha</taxon>
        <taxon>Tylenchoidea</taxon>
        <taxon>Heteroderidae</taxon>
        <taxon>Heteroderinae</taxon>
        <taxon>Globodera</taxon>
    </lineage>
</organism>
<feature type="region of interest" description="Disordered" evidence="1">
    <location>
        <begin position="91"/>
        <end position="113"/>
    </location>
</feature>
<name>A0A914GVE5_GLORO</name>
<dbReference type="InterPro" id="IPR008996">
    <property type="entry name" value="IL1/FGF"/>
</dbReference>
<dbReference type="Proteomes" id="UP000887572">
    <property type="component" value="Unplaced"/>
</dbReference>